<accession>A0A2S9VDP1</accession>
<organism evidence="4 5">
    <name type="scientific">Alteromonas alba</name>
    <dbReference type="NCBI Taxonomy" id="2079529"/>
    <lineage>
        <taxon>Bacteria</taxon>
        <taxon>Pseudomonadati</taxon>
        <taxon>Pseudomonadota</taxon>
        <taxon>Gammaproteobacteria</taxon>
        <taxon>Alteromonadales</taxon>
        <taxon>Alteromonadaceae</taxon>
        <taxon>Alteromonas/Salinimonas group</taxon>
        <taxon>Alteromonas</taxon>
    </lineage>
</organism>
<gene>
    <name evidence="4" type="ORF">C6Y40_05390</name>
</gene>
<dbReference type="EMBL" id="PVNP01000047">
    <property type="protein sequence ID" value="PRO74544.1"/>
    <property type="molecule type" value="Genomic_DNA"/>
</dbReference>
<protein>
    <submittedName>
        <fullName evidence="4">Amidohydrolase</fullName>
    </submittedName>
</protein>
<dbReference type="CDD" id="cd07572">
    <property type="entry name" value="nit"/>
    <property type="match status" value="1"/>
</dbReference>
<proteinExistence type="inferred from homology"/>
<dbReference type="Proteomes" id="UP000238949">
    <property type="component" value="Unassembled WGS sequence"/>
</dbReference>
<dbReference type="PANTHER" id="PTHR23088">
    <property type="entry name" value="NITRILASE-RELATED"/>
    <property type="match status" value="1"/>
</dbReference>
<dbReference type="Pfam" id="PF00795">
    <property type="entry name" value="CN_hydrolase"/>
    <property type="match status" value="1"/>
</dbReference>
<evidence type="ECO:0000259" key="3">
    <source>
        <dbReference type="PROSITE" id="PS50263"/>
    </source>
</evidence>
<name>A0A2S9VDP1_9ALTE</name>
<dbReference type="InterPro" id="IPR003010">
    <property type="entry name" value="C-N_Hydrolase"/>
</dbReference>
<dbReference type="RefSeq" id="WP_105933696.1">
    <property type="nucleotide sequence ID" value="NZ_PVNP01000047.1"/>
</dbReference>
<dbReference type="OrthoDB" id="9811121at2"/>
<comment type="similarity">
    <text evidence="1">Belongs to the carbon-nitrogen hydrolase superfamily. NIT1/NIT2 family.</text>
</comment>
<keyword evidence="5" id="KW-1185">Reference proteome</keyword>
<dbReference type="InterPro" id="IPR001110">
    <property type="entry name" value="UPF0012_CS"/>
</dbReference>
<dbReference type="PANTHER" id="PTHR23088:SF27">
    <property type="entry name" value="DEAMINATED GLUTATHIONE AMIDASE"/>
    <property type="match status" value="1"/>
</dbReference>
<evidence type="ECO:0000256" key="1">
    <source>
        <dbReference type="ARBA" id="ARBA00010613"/>
    </source>
</evidence>
<keyword evidence="2 4" id="KW-0378">Hydrolase</keyword>
<dbReference type="InterPro" id="IPR036526">
    <property type="entry name" value="C-N_Hydrolase_sf"/>
</dbReference>
<dbReference type="PROSITE" id="PS01227">
    <property type="entry name" value="UPF0012"/>
    <property type="match status" value="1"/>
</dbReference>
<evidence type="ECO:0000256" key="2">
    <source>
        <dbReference type="ARBA" id="ARBA00022801"/>
    </source>
</evidence>
<dbReference type="GO" id="GO:0016811">
    <property type="term" value="F:hydrolase activity, acting on carbon-nitrogen (but not peptide) bonds, in linear amides"/>
    <property type="evidence" value="ECO:0007669"/>
    <property type="project" value="InterPro"/>
</dbReference>
<reference evidence="5" key="1">
    <citation type="journal article" date="2020" name="Int. J. Syst. Evol. Microbiol.">
        <title>Alteromonas alba sp. nov., a marine bacterium isolated from the seawater of the West Pacific Ocean.</title>
        <authorList>
            <person name="Sun C."/>
            <person name="Wu Y.-H."/>
            <person name="Xamxidin M."/>
            <person name="Cheng H."/>
            <person name="Xu X.-W."/>
        </authorList>
    </citation>
    <scope>NUCLEOTIDE SEQUENCE [LARGE SCALE GENOMIC DNA]</scope>
    <source>
        <strain evidence="5">190</strain>
    </source>
</reference>
<dbReference type="Gene3D" id="3.60.110.10">
    <property type="entry name" value="Carbon-nitrogen hydrolase"/>
    <property type="match status" value="1"/>
</dbReference>
<evidence type="ECO:0000313" key="5">
    <source>
        <dbReference type="Proteomes" id="UP000238949"/>
    </source>
</evidence>
<feature type="domain" description="CN hydrolase" evidence="3">
    <location>
        <begin position="2"/>
        <end position="251"/>
    </location>
</feature>
<dbReference type="InterPro" id="IPR045254">
    <property type="entry name" value="Nit1/2_C-N_Hydrolase"/>
</dbReference>
<dbReference type="SUPFAM" id="SSF56317">
    <property type="entry name" value="Carbon-nitrogen hydrolase"/>
    <property type="match status" value="1"/>
</dbReference>
<evidence type="ECO:0000313" key="4">
    <source>
        <dbReference type="EMBL" id="PRO74544.1"/>
    </source>
</evidence>
<dbReference type="AlphaFoldDB" id="A0A2S9VDP1"/>
<sequence>MQTVNLAALQMTSGPDVDANLDFVEAQLAEAALPAHTVVVLPECFACFGTRDGFLLTIAESPGDGPIQTRLAEIAARFECYLVAGTIPATCDDAQKFTASCFVFGPDGKTLDCYQKIHLFDAAVADNTKAYKESKYTQAGEQVVVIDTPHGRIGVAVCYDVRFPGLFDAMGDIDVLVLPAAFTQVTGAAHWHTLLRARAIEKQCFVVAANQTGTHENGRETYGHSVIYSPWGDLLAERETATGIVQHTVSLKDINKYRQAMPLAQHNRFRSHFDKSS</sequence>
<comment type="caution">
    <text evidence="4">The sequence shown here is derived from an EMBL/GenBank/DDBJ whole genome shotgun (WGS) entry which is preliminary data.</text>
</comment>
<dbReference type="PROSITE" id="PS50263">
    <property type="entry name" value="CN_HYDROLASE"/>
    <property type="match status" value="1"/>
</dbReference>